<name>A0A267ELL1_9PLAT</name>
<evidence type="ECO:0000256" key="2">
    <source>
        <dbReference type="ARBA" id="ARBA00007589"/>
    </source>
</evidence>
<dbReference type="GO" id="GO:0005524">
    <property type="term" value="F:ATP binding"/>
    <property type="evidence" value="ECO:0007669"/>
    <property type="project" value="UniProtKB-KW"/>
</dbReference>
<evidence type="ECO:0000256" key="6">
    <source>
        <dbReference type="ARBA" id="ARBA00022679"/>
    </source>
</evidence>
<feature type="compositionally biased region" description="Polar residues" evidence="14">
    <location>
        <begin position="585"/>
        <end position="596"/>
    </location>
</feature>
<dbReference type="GO" id="GO:0003919">
    <property type="term" value="F:FMN adenylyltransferase activity"/>
    <property type="evidence" value="ECO:0007669"/>
    <property type="project" value="UniProtKB-EC"/>
</dbReference>
<dbReference type="OrthoDB" id="270728at2759"/>
<feature type="domain" description="MoaB/Mog" evidence="15">
    <location>
        <begin position="60"/>
        <end position="235"/>
    </location>
</feature>
<dbReference type="PANTHER" id="PTHR23293:SF9">
    <property type="entry name" value="FAD SYNTHASE"/>
    <property type="match status" value="1"/>
</dbReference>
<reference evidence="16 17" key="1">
    <citation type="submission" date="2017-06" db="EMBL/GenBank/DDBJ databases">
        <title>A platform for efficient transgenesis in Macrostomum lignano, a flatworm model organism for stem cell research.</title>
        <authorList>
            <person name="Berezikov E."/>
        </authorList>
    </citation>
    <scope>NUCLEOTIDE SEQUENCE [LARGE SCALE GENOMIC DNA]</scope>
    <source>
        <strain evidence="16">DV1</strain>
        <tissue evidence="16">Whole organism</tissue>
    </source>
</reference>
<dbReference type="InterPro" id="IPR002500">
    <property type="entry name" value="PAPS_reduct_dom"/>
</dbReference>
<dbReference type="PANTHER" id="PTHR23293">
    <property type="entry name" value="FAD SYNTHETASE-RELATED FMN ADENYLYLTRANSFERASE"/>
    <property type="match status" value="1"/>
</dbReference>
<keyword evidence="17" id="KW-1185">Reference proteome</keyword>
<evidence type="ECO:0000256" key="3">
    <source>
        <dbReference type="ARBA" id="ARBA00012393"/>
    </source>
</evidence>
<comment type="pathway">
    <text evidence="1">Cofactor biosynthesis; FAD biosynthesis; FAD from FMN: step 1/1.</text>
</comment>
<dbReference type="CDD" id="cd23948">
    <property type="entry name" value="FAD_synthase"/>
    <property type="match status" value="1"/>
</dbReference>
<organism evidence="16 17">
    <name type="scientific">Macrostomum lignano</name>
    <dbReference type="NCBI Taxonomy" id="282301"/>
    <lineage>
        <taxon>Eukaryota</taxon>
        <taxon>Metazoa</taxon>
        <taxon>Spiralia</taxon>
        <taxon>Lophotrochozoa</taxon>
        <taxon>Platyhelminthes</taxon>
        <taxon>Rhabditophora</taxon>
        <taxon>Macrostomorpha</taxon>
        <taxon>Macrostomida</taxon>
        <taxon>Macrostomidae</taxon>
        <taxon>Macrostomum</taxon>
    </lineage>
</organism>
<keyword evidence="6" id="KW-0808">Transferase</keyword>
<protein>
    <recommendedName>
        <fullName evidence="3">FAD synthase</fullName>
        <ecNumber evidence="3">2.7.7.2</ecNumber>
    </recommendedName>
    <alternativeName>
        <fullName evidence="11">FAD pyrophosphorylase</fullName>
    </alternativeName>
    <alternativeName>
        <fullName evidence="12">FMN adenylyltransferase</fullName>
    </alternativeName>
</protein>
<keyword evidence="7" id="KW-0548">Nucleotidyltransferase</keyword>
<dbReference type="InterPro" id="IPR014729">
    <property type="entry name" value="Rossmann-like_a/b/a_fold"/>
</dbReference>
<comment type="similarity">
    <text evidence="2">In the N-terminal section; belongs to the MoaB/Mog family.</text>
</comment>
<keyword evidence="5" id="KW-0288">FMN</keyword>
<dbReference type="STRING" id="282301.A0A267ELL1"/>
<evidence type="ECO:0000256" key="1">
    <source>
        <dbReference type="ARBA" id="ARBA00004726"/>
    </source>
</evidence>
<evidence type="ECO:0000313" key="16">
    <source>
        <dbReference type="EMBL" id="PAA62336.1"/>
    </source>
</evidence>
<keyword evidence="10" id="KW-0067">ATP-binding</keyword>
<evidence type="ECO:0000256" key="11">
    <source>
        <dbReference type="ARBA" id="ARBA00031145"/>
    </source>
</evidence>
<dbReference type="EMBL" id="NIVC01001948">
    <property type="protein sequence ID" value="PAA62336.1"/>
    <property type="molecule type" value="Genomic_DNA"/>
</dbReference>
<dbReference type="CDD" id="cd00885">
    <property type="entry name" value="cinA"/>
    <property type="match status" value="1"/>
</dbReference>
<dbReference type="Pfam" id="PF01507">
    <property type="entry name" value="PAPS_reduct"/>
    <property type="match status" value="1"/>
</dbReference>
<dbReference type="Gene3D" id="3.40.50.620">
    <property type="entry name" value="HUPs"/>
    <property type="match status" value="1"/>
</dbReference>
<keyword evidence="8" id="KW-0547">Nucleotide-binding</keyword>
<evidence type="ECO:0000259" key="15">
    <source>
        <dbReference type="SMART" id="SM00852"/>
    </source>
</evidence>
<evidence type="ECO:0000256" key="12">
    <source>
        <dbReference type="ARBA" id="ARBA00031871"/>
    </source>
</evidence>
<dbReference type="InterPro" id="IPR001453">
    <property type="entry name" value="MoaB/Mog_dom"/>
</dbReference>
<dbReference type="InterPro" id="IPR056596">
    <property type="entry name" value="FLAD1_M"/>
</dbReference>
<evidence type="ECO:0000256" key="10">
    <source>
        <dbReference type="ARBA" id="ARBA00022840"/>
    </source>
</evidence>
<keyword evidence="9" id="KW-0274">FAD</keyword>
<dbReference type="AlphaFoldDB" id="A0A267ELL1"/>
<feature type="region of interest" description="Disordered" evidence="14">
    <location>
        <begin position="232"/>
        <end position="265"/>
    </location>
</feature>
<evidence type="ECO:0000256" key="9">
    <source>
        <dbReference type="ARBA" id="ARBA00022827"/>
    </source>
</evidence>
<dbReference type="Pfam" id="PF24102">
    <property type="entry name" value="FLAD1_M"/>
    <property type="match status" value="1"/>
</dbReference>
<comment type="catalytic activity">
    <reaction evidence="13">
        <text>FMN + ATP + H(+) = FAD + diphosphate</text>
        <dbReference type="Rhea" id="RHEA:17237"/>
        <dbReference type="ChEBI" id="CHEBI:15378"/>
        <dbReference type="ChEBI" id="CHEBI:30616"/>
        <dbReference type="ChEBI" id="CHEBI:33019"/>
        <dbReference type="ChEBI" id="CHEBI:57692"/>
        <dbReference type="ChEBI" id="CHEBI:58210"/>
        <dbReference type="EC" id="2.7.7.2"/>
    </reaction>
</comment>
<evidence type="ECO:0000256" key="4">
    <source>
        <dbReference type="ARBA" id="ARBA00022630"/>
    </source>
</evidence>
<accession>A0A267ELL1</accession>
<dbReference type="Proteomes" id="UP000215902">
    <property type="component" value="Unassembled WGS sequence"/>
</dbReference>
<gene>
    <name evidence="16" type="ORF">BOX15_Mlig007162g1</name>
</gene>
<dbReference type="Pfam" id="PF00994">
    <property type="entry name" value="MoCF_biosynth"/>
    <property type="match status" value="1"/>
</dbReference>
<evidence type="ECO:0000256" key="5">
    <source>
        <dbReference type="ARBA" id="ARBA00022643"/>
    </source>
</evidence>
<dbReference type="InterPro" id="IPR036425">
    <property type="entry name" value="MoaB/Mog-like_dom_sf"/>
</dbReference>
<sequence>MRCMSNCFLINIASSIRPGRKLLLNCSAQSLRCFTISAAAKTKTTGMQQTPSFASNRRFALLVIGDEILKGQVADTNTYYLCRQLTSLGHRVCEVSVIADSKQVIADRVRYLSANYDYVITTGGIGPTHDDVTFEAVAGAFNEPTHHHPELVSIVRQYFDKTADPNEPIESYIHKPYMRLCRVPLSAVLNYGFDASTSKRSEYPVVSVSNVFVFPGVPSLCKKAYRLMESQFKGRSHQQQSSNSVDSTDKASSRSNDSPSPVPIDTADNIYINRDEINLTPIIDHLVAKFPNVTIGSYPEWHNRYYKTRIYLEAGTVDELTACRKFLTDQFDAKELVRYDPDPVKRANIKVEQFIVDTQSDNLNQFQLAFDVAKRAISNYGLDAIAVGFNGGKDCTALLHLVYAAAAATINTTIGSSKGQQQQKLRLLYLRSRQQFPEAELFIYETVERYSPNVQLLAYEGDMKTCLHEMKRDWPSIRAVFMGTRSTDPRSGHLNYEQMTDVEAGWPEFLRISPLLQWSYSDVWRFLRTLCLPYCPLYDRGYTSLGDMSNTHPNPKLQYKDSRGLLKYMPAYCLESGSDERKGRNQQPQQTESSSGPDAKNGGARPAL</sequence>
<dbReference type="Gene3D" id="3.40.980.10">
    <property type="entry name" value="MoaB/Mog-like domain"/>
    <property type="match status" value="1"/>
</dbReference>
<comment type="caution">
    <text evidence="16">The sequence shown here is derived from an EMBL/GenBank/DDBJ whole genome shotgun (WGS) entry which is preliminary data.</text>
</comment>
<feature type="compositionally biased region" description="Polar residues" evidence="14">
    <location>
        <begin position="237"/>
        <end position="246"/>
    </location>
</feature>
<evidence type="ECO:0000256" key="8">
    <source>
        <dbReference type="ARBA" id="ARBA00022741"/>
    </source>
</evidence>
<dbReference type="EC" id="2.7.7.2" evidence="3"/>
<evidence type="ECO:0000313" key="17">
    <source>
        <dbReference type="Proteomes" id="UP000215902"/>
    </source>
</evidence>
<dbReference type="SUPFAM" id="SSF53218">
    <property type="entry name" value="Molybdenum cofactor biosynthesis proteins"/>
    <property type="match status" value="1"/>
</dbReference>
<feature type="region of interest" description="Disordered" evidence="14">
    <location>
        <begin position="576"/>
        <end position="608"/>
    </location>
</feature>
<keyword evidence="4" id="KW-0285">Flavoprotein</keyword>
<dbReference type="SMART" id="SM00852">
    <property type="entry name" value="MoCF_biosynth"/>
    <property type="match status" value="1"/>
</dbReference>
<evidence type="ECO:0000256" key="14">
    <source>
        <dbReference type="SAM" id="MobiDB-lite"/>
    </source>
</evidence>
<dbReference type="SUPFAM" id="SSF52402">
    <property type="entry name" value="Adenine nucleotide alpha hydrolases-like"/>
    <property type="match status" value="1"/>
</dbReference>
<evidence type="ECO:0000256" key="7">
    <source>
        <dbReference type="ARBA" id="ARBA00022695"/>
    </source>
</evidence>
<dbReference type="GO" id="GO:0006747">
    <property type="term" value="P:FAD biosynthetic process"/>
    <property type="evidence" value="ECO:0007669"/>
    <property type="project" value="TreeGrafter"/>
</dbReference>
<evidence type="ECO:0000256" key="13">
    <source>
        <dbReference type="ARBA" id="ARBA00049494"/>
    </source>
</evidence>
<proteinExistence type="inferred from homology"/>